<dbReference type="InterPro" id="IPR013025">
    <property type="entry name" value="Ribosomal_uL23-like"/>
</dbReference>
<evidence type="ECO:0000256" key="5">
    <source>
        <dbReference type="ARBA" id="ARBA00023274"/>
    </source>
</evidence>
<dbReference type="Proteomes" id="UP001432322">
    <property type="component" value="Unassembled WGS sequence"/>
</dbReference>
<dbReference type="PANTHER" id="PTHR12059">
    <property type="entry name" value="RIBOSOMAL PROTEIN L23-RELATED"/>
    <property type="match status" value="1"/>
</dbReference>
<feature type="non-terminal residue" evidence="10">
    <location>
        <position position="1"/>
    </location>
</feature>
<gene>
    <name evidence="10" type="ORF">PFISCL1PPCAC_25239</name>
</gene>
<dbReference type="InterPro" id="IPR012677">
    <property type="entry name" value="Nucleotide-bd_a/b_plait_sf"/>
</dbReference>
<comment type="subunit">
    <text evidence="6">Component of the mitochondrial ribosome large subunit (39S) which comprises a 16S rRNA and about 50 distinct proteins.</text>
</comment>
<dbReference type="GO" id="GO:0003735">
    <property type="term" value="F:structural constituent of ribosome"/>
    <property type="evidence" value="ECO:0007669"/>
    <property type="project" value="InterPro"/>
</dbReference>
<reference evidence="10" key="1">
    <citation type="submission" date="2023-10" db="EMBL/GenBank/DDBJ databases">
        <title>Genome assembly of Pristionchus species.</title>
        <authorList>
            <person name="Yoshida K."/>
            <person name="Sommer R.J."/>
        </authorList>
    </citation>
    <scope>NUCLEOTIDE SEQUENCE</scope>
    <source>
        <strain evidence="10">RS5133</strain>
    </source>
</reference>
<evidence type="ECO:0000256" key="7">
    <source>
        <dbReference type="ARBA" id="ARBA00039977"/>
    </source>
</evidence>
<keyword evidence="3" id="KW-0689">Ribosomal protein</keyword>
<proteinExistence type="inferred from homology"/>
<keyword evidence="11" id="KW-1185">Reference proteome</keyword>
<protein>
    <recommendedName>
        <fullName evidence="7">Large ribosomal subunit protein uL23m</fullName>
    </recommendedName>
    <alternativeName>
        <fullName evidence="8">39S ribosomal protein L23, mitochondrial</fullName>
    </alternativeName>
</protein>
<keyword evidence="5" id="KW-0687">Ribonucleoprotein</keyword>
<dbReference type="FunFam" id="3.30.70.330:FF:000284">
    <property type="entry name" value="39S ribosomal protein L23, mitochondrial"/>
    <property type="match status" value="1"/>
</dbReference>
<evidence type="ECO:0000256" key="8">
    <source>
        <dbReference type="ARBA" id="ARBA00041375"/>
    </source>
</evidence>
<dbReference type="GO" id="GO:0032543">
    <property type="term" value="P:mitochondrial translation"/>
    <property type="evidence" value="ECO:0007669"/>
    <property type="project" value="TreeGrafter"/>
</dbReference>
<feature type="region of interest" description="Disordered" evidence="9">
    <location>
        <begin position="1"/>
        <end position="23"/>
    </location>
</feature>
<evidence type="ECO:0000256" key="2">
    <source>
        <dbReference type="ARBA" id="ARBA00006700"/>
    </source>
</evidence>
<comment type="similarity">
    <text evidence="2">Belongs to the universal ribosomal protein uL23 family.</text>
</comment>
<evidence type="ECO:0000313" key="11">
    <source>
        <dbReference type="Proteomes" id="UP001432322"/>
    </source>
</evidence>
<dbReference type="InterPro" id="IPR012678">
    <property type="entry name" value="Ribosomal_uL23/eL15/eS24_sf"/>
</dbReference>
<dbReference type="SUPFAM" id="SSF54189">
    <property type="entry name" value="Ribosomal proteins S24e, L23 and L15e"/>
    <property type="match status" value="1"/>
</dbReference>
<evidence type="ECO:0000256" key="1">
    <source>
        <dbReference type="ARBA" id="ARBA00004173"/>
    </source>
</evidence>
<evidence type="ECO:0000256" key="9">
    <source>
        <dbReference type="SAM" id="MobiDB-lite"/>
    </source>
</evidence>
<comment type="caution">
    <text evidence="10">The sequence shown here is derived from an EMBL/GenBank/DDBJ whole genome shotgun (WGS) entry which is preliminary data.</text>
</comment>
<dbReference type="AlphaFoldDB" id="A0AAV5WW17"/>
<organism evidence="10 11">
    <name type="scientific">Pristionchus fissidentatus</name>
    <dbReference type="NCBI Taxonomy" id="1538716"/>
    <lineage>
        <taxon>Eukaryota</taxon>
        <taxon>Metazoa</taxon>
        <taxon>Ecdysozoa</taxon>
        <taxon>Nematoda</taxon>
        <taxon>Chromadorea</taxon>
        <taxon>Rhabditida</taxon>
        <taxon>Rhabditina</taxon>
        <taxon>Diplogasteromorpha</taxon>
        <taxon>Diplogasteroidea</taxon>
        <taxon>Neodiplogasteridae</taxon>
        <taxon>Pristionchus</taxon>
    </lineage>
</organism>
<dbReference type="EMBL" id="BTSY01000006">
    <property type="protein sequence ID" value="GMT33942.1"/>
    <property type="molecule type" value="Genomic_DNA"/>
</dbReference>
<comment type="subcellular location">
    <subcellularLocation>
        <location evidence="1">Mitochondrion</location>
    </subcellularLocation>
</comment>
<dbReference type="Pfam" id="PF00276">
    <property type="entry name" value="Ribosomal_L23"/>
    <property type="match status" value="1"/>
</dbReference>
<dbReference type="GO" id="GO:0005762">
    <property type="term" value="C:mitochondrial large ribosomal subunit"/>
    <property type="evidence" value="ECO:0007669"/>
    <property type="project" value="TreeGrafter"/>
</dbReference>
<dbReference type="Gene3D" id="3.30.70.330">
    <property type="match status" value="1"/>
</dbReference>
<evidence type="ECO:0000256" key="3">
    <source>
        <dbReference type="ARBA" id="ARBA00022980"/>
    </source>
</evidence>
<sequence length="187" mass="21692">ACSLRSSRSLSHPSSLPDRLGPLSRTAARMAASRLARLWQPGAPQARAFLPEFWMAAVETPAHGRYRLPKNAVKFEVDPRMSKHDVREYLEKVYGAPVRSVRTEVQMGEMLWNTPKDFQYKKAMWKEEDKKFAYVFMEKGYVFQWPMMFSDNDEVREIEKHKEQVEKMQENSVYANSDRGGIGKIIS</sequence>
<keyword evidence="4" id="KW-0496">Mitochondrion</keyword>
<evidence type="ECO:0000256" key="4">
    <source>
        <dbReference type="ARBA" id="ARBA00023128"/>
    </source>
</evidence>
<evidence type="ECO:0000313" key="10">
    <source>
        <dbReference type="EMBL" id="GMT33942.1"/>
    </source>
</evidence>
<dbReference type="PANTHER" id="PTHR12059:SF5">
    <property type="entry name" value="LARGE RIBOSOMAL SUBUNIT PROTEIN UL23M"/>
    <property type="match status" value="1"/>
</dbReference>
<evidence type="ECO:0000256" key="6">
    <source>
        <dbReference type="ARBA" id="ARBA00038782"/>
    </source>
</evidence>
<name>A0AAV5WW17_9BILA</name>
<accession>A0AAV5WW17</accession>